<evidence type="ECO:0000313" key="4">
    <source>
        <dbReference type="Proteomes" id="UP000195012"/>
    </source>
</evidence>
<dbReference type="AlphaFoldDB" id="A0A1Y3DLS9"/>
<dbReference type="VEuPathDB" id="PlasmoDB:PKA1H_110005800"/>
<accession>A0A1Y3DLS9</accession>
<evidence type="ECO:0000313" key="3">
    <source>
        <dbReference type="EMBL" id="OTN64405.1"/>
    </source>
</evidence>
<comment type="caution">
    <text evidence="3">The sequence shown here is derived from an EMBL/GenBank/DDBJ whole genome shotgun (WGS) entry which is preliminary data.</text>
</comment>
<dbReference type="OrthoDB" id="386933at2759"/>
<dbReference type="VEuPathDB" id="PlasmoDB:PKNOH_S130166800"/>
<protein>
    <submittedName>
        <fullName evidence="3">Uncharacterized protein</fullName>
    </submittedName>
</protein>
<feature type="chain" id="PRO_5011012333" evidence="2">
    <location>
        <begin position="25"/>
        <end position="191"/>
    </location>
</feature>
<evidence type="ECO:0000256" key="1">
    <source>
        <dbReference type="SAM" id="Phobius"/>
    </source>
</evidence>
<feature type="signal peptide" evidence="2">
    <location>
        <begin position="1"/>
        <end position="24"/>
    </location>
</feature>
<dbReference type="EMBL" id="NETL01000027">
    <property type="protein sequence ID" value="OTN64405.1"/>
    <property type="molecule type" value="Genomic_DNA"/>
</dbReference>
<gene>
    <name evidence="3" type="ORF">PKNOH_S130166800</name>
</gene>
<keyword evidence="2" id="KW-0732">Signal</keyword>
<sequence>MLYLCVKLFLFISLICVLQNFNDGTHYNPRNGFKISRQLAFVHGHGHGHGHHTHTVHNHCTETVVEKCGSRDPTSINKYKRDPSYDFPFDRPKCRPGHMNIHAHTPVVVGPAYPPMVPGVVADPIAAAMGHPPVPYPPCAGFMGFRHRYITPMVTTFMALPYYGRGIVSFLILAVVSAIFVGIFAALGFIG</sequence>
<name>A0A1Y3DLS9_PLAKN</name>
<keyword evidence="1" id="KW-0472">Membrane</keyword>
<dbReference type="Proteomes" id="UP000195012">
    <property type="component" value="Unassembled WGS sequence"/>
</dbReference>
<keyword evidence="1" id="KW-1133">Transmembrane helix</keyword>
<dbReference type="VEuPathDB" id="PlasmoDB:PKNH_1100700"/>
<proteinExistence type="predicted"/>
<reference evidence="3 4" key="1">
    <citation type="submission" date="2017-05" db="EMBL/GenBank/DDBJ databases">
        <title>PacBio assembly of a Plasmodium knowlesi genome sequence with Hi-C correction and manual annotation of the SICAvar gene family.</title>
        <authorList>
            <person name="Lapp S.A."/>
            <person name="Geraldo J.A."/>
            <person name="Chien J.-T."/>
            <person name="Ay F."/>
            <person name="Pakala S.B."/>
            <person name="Batugedara G."/>
            <person name="Humphrey J.C."/>
            <person name="Debarry J.D."/>
            <person name="Le Roch K.G."/>
            <person name="Galinski M.R."/>
            <person name="Kissinger J.C."/>
        </authorList>
    </citation>
    <scope>NUCLEOTIDE SEQUENCE [LARGE SCALE GENOMIC DNA]</scope>
    <source>
        <strain evidence="4">Malayan Strain Pk1 (A+)</strain>
    </source>
</reference>
<keyword evidence="1" id="KW-0812">Transmembrane</keyword>
<evidence type="ECO:0000256" key="2">
    <source>
        <dbReference type="SAM" id="SignalP"/>
    </source>
</evidence>
<feature type="transmembrane region" description="Helical" evidence="1">
    <location>
        <begin position="167"/>
        <end position="190"/>
    </location>
</feature>
<organism evidence="3 4">
    <name type="scientific">Plasmodium knowlesi</name>
    <dbReference type="NCBI Taxonomy" id="5850"/>
    <lineage>
        <taxon>Eukaryota</taxon>
        <taxon>Sar</taxon>
        <taxon>Alveolata</taxon>
        <taxon>Apicomplexa</taxon>
        <taxon>Aconoidasida</taxon>
        <taxon>Haemosporida</taxon>
        <taxon>Plasmodiidae</taxon>
        <taxon>Plasmodium</taxon>
        <taxon>Plasmodium (Plasmodium)</taxon>
    </lineage>
</organism>